<evidence type="ECO:0000256" key="15">
    <source>
        <dbReference type="ARBA" id="ARBA00041500"/>
    </source>
</evidence>
<dbReference type="InterPro" id="IPR050339">
    <property type="entry name" value="CC_SR_Kinase"/>
</dbReference>
<dbReference type="OrthoDB" id="341578at2759"/>
<dbReference type="SUPFAM" id="SSF56112">
    <property type="entry name" value="Protein kinase-like (PK-like)"/>
    <property type="match status" value="1"/>
</dbReference>
<dbReference type="SMART" id="SM00220">
    <property type="entry name" value="S_TKc"/>
    <property type="match status" value="1"/>
</dbReference>
<feature type="compositionally biased region" description="Polar residues" evidence="17">
    <location>
        <begin position="743"/>
        <end position="759"/>
    </location>
</feature>
<dbReference type="RefSeq" id="XP_066925254.1">
    <property type="nucleotide sequence ID" value="XM_067069153.1"/>
</dbReference>
<feature type="compositionally biased region" description="Basic and acidic residues" evidence="17">
    <location>
        <begin position="762"/>
        <end position="771"/>
    </location>
</feature>
<dbReference type="FunFam" id="1.10.510.10:FF:000251">
    <property type="entry name" value="eukaryotic translation initiation factor 2-alpha kinase 3"/>
    <property type="match status" value="1"/>
</dbReference>
<feature type="chain" id="PRO_5029635289" description="non-specific serine/threonine protein kinase" evidence="18">
    <location>
        <begin position="20"/>
        <end position="1052"/>
    </location>
</feature>
<dbReference type="PROSITE" id="PS00107">
    <property type="entry name" value="PROTEIN_KINASE_ATP"/>
    <property type="match status" value="1"/>
</dbReference>
<evidence type="ECO:0000256" key="9">
    <source>
        <dbReference type="ARBA" id="ARBA00022840"/>
    </source>
</evidence>
<evidence type="ECO:0000256" key="16">
    <source>
        <dbReference type="PROSITE-ProRule" id="PRU10141"/>
    </source>
</evidence>
<dbReference type="GeneID" id="136812620"/>
<feature type="signal peptide" evidence="18">
    <location>
        <begin position="1"/>
        <end position="19"/>
    </location>
</feature>
<accession>A0A7M5V845</accession>
<dbReference type="InterPro" id="IPR011009">
    <property type="entry name" value="Kinase-like_dom_sf"/>
</dbReference>
<dbReference type="PROSITE" id="PS00108">
    <property type="entry name" value="PROTEIN_KINASE_ST"/>
    <property type="match status" value="1"/>
</dbReference>
<keyword evidence="5" id="KW-0808">Transferase</keyword>
<evidence type="ECO:0000313" key="20">
    <source>
        <dbReference type="EnsemblMetazoa" id="CLYHEMP011441.1"/>
    </source>
</evidence>
<dbReference type="GO" id="GO:0005524">
    <property type="term" value="F:ATP binding"/>
    <property type="evidence" value="ECO:0007669"/>
    <property type="project" value="UniProtKB-UniRule"/>
</dbReference>
<keyword evidence="9 16" id="KW-0067">ATP-binding</keyword>
<evidence type="ECO:0000256" key="12">
    <source>
        <dbReference type="ARBA" id="ARBA00023180"/>
    </source>
</evidence>
<dbReference type="InterPro" id="IPR011047">
    <property type="entry name" value="Quinoprotein_ADH-like_sf"/>
</dbReference>
<dbReference type="InterPro" id="IPR000719">
    <property type="entry name" value="Prot_kinase_dom"/>
</dbReference>
<feature type="region of interest" description="Disordered" evidence="17">
    <location>
        <begin position="786"/>
        <end position="816"/>
    </location>
</feature>
<dbReference type="InterPro" id="IPR008271">
    <property type="entry name" value="Ser/Thr_kinase_AS"/>
</dbReference>
<dbReference type="InterPro" id="IPR015943">
    <property type="entry name" value="WD40/YVTN_repeat-like_dom_sf"/>
</dbReference>
<evidence type="ECO:0000256" key="2">
    <source>
        <dbReference type="ARBA" id="ARBA00012513"/>
    </source>
</evidence>
<dbReference type="Gene3D" id="3.30.200.20">
    <property type="entry name" value="Phosphorylase Kinase, domain 1"/>
    <property type="match status" value="1"/>
</dbReference>
<evidence type="ECO:0000313" key="21">
    <source>
        <dbReference type="Proteomes" id="UP000594262"/>
    </source>
</evidence>
<evidence type="ECO:0000256" key="3">
    <source>
        <dbReference type="ARBA" id="ARBA00022527"/>
    </source>
</evidence>
<keyword evidence="8" id="KW-0256">Endoplasmic reticulum</keyword>
<keyword evidence="21" id="KW-1185">Reference proteome</keyword>
<evidence type="ECO:0000256" key="18">
    <source>
        <dbReference type="SAM" id="SignalP"/>
    </source>
</evidence>
<reference evidence="20" key="1">
    <citation type="submission" date="2021-01" db="UniProtKB">
        <authorList>
            <consortium name="EnsemblMetazoa"/>
        </authorList>
    </citation>
    <scope>IDENTIFICATION</scope>
</reference>
<evidence type="ECO:0000256" key="6">
    <source>
        <dbReference type="ARBA" id="ARBA00022741"/>
    </source>
</evidence>
<dbReference type="Pfam" id="PF00069">
    <property type="entry name" value="Pkinase"/>
    <property type="match status" value="2"/>
</dbReference>
<dbReference type="SUPFAM" id="SSF50998">
    <property type="entry name" value="Quinoprotein alcohol dehydrogenase-like"/>
    <property type="match status" value="1"/>
</dbReference>
<dbReference type="GO" id="GO:0004694">
    <property type="term" value="F:eukaryotic translation initiation factor 2alpha kinase activity"/>
    <property type="evidence" value="ECO:0007669"/>
    <property type="project" value="TreeGrafter"/>
</dbReference>
<dbReference type="GO" id="GO:0006986">
    <property type="term" value="P:response to unfolded protein"/>
    <property type="evidence" value="ECO:0007669"/>
    <property type="project" value="UniProtKB-KW"/>
</dbReference>
<feature type="compositionally biased region" description="Basic and acidic residues" evidence="17">
    <location>
        <begin position="804"/>
        <end position="816"/>
    </location>
</feature>
<dbReference type="Proteomes" id="UP000594262">
    <property type="component" value="Unplaced"/>
</dbReference>
<feature type="region of interest" description="Disordered" evidence="17">
    <location>
        <begin position="506"/>
        <end position="527"/>
    </location>
</feature>
<keyword evidence="4" id="KW-0597">Phosphoprotein</keyword>
<dbReference type="Gene3D" id="1.10.510.10">
    <property type="entry name" value="Transferase(Phosphotransferase) domain 1"/>
    <property type="match status" value="1"/>
</dbReference>
<feature type="region of interest" description="Disordered" evidence="17">
    <location>
        <begin position="743"/>
        <end position="771"/>
    </location>
</feature>
<keyword evidence="10" id="KW-0810">Translation regulation</keyword>
<feature type="binding site" evidence="16">
    <location>
        <position position="594"/>
    </location>
    <ligand>
        <name>ATP</name>
        <dbReference type="ChEBI" id="CHEBI:30616"/>
    </ligand>
</feature>
<evidence type="ECO:0000256" key="13">
    <source>
        <dbReference type="ARBA" id="ARBA00023230"/>
    </source>
</evidence>
<dbReference type="GO" id="GO:0005634">
    <property type="term" value="C:nucleus"/>
    <property type="evidence" value="ECO:0007669"/>
    <property type="project" value="TreeGrafter"/>
</dbReference>
<comment type="subcellular location">
    <subcellularLocation>
        <location evidence="1">Endoplasmic reticulum membrane</location>
        <topology evidence="1">Single-pass type I membrane protein</topology>
    </subcellularLocation>
</comment>
<evidence type="ECO:0000256" key="14">
    <source>
        <dbReference type="ARBA" id="ARBA00037982"/>
    </source>
</evidence>
<evidence type="ECO:0000256" key="4">
    <source>
        <dbReference type="ARBA" id="ARBA00022553"/>
    </source>
</evidence>
<keyword evidence="3" id="KW-0723">Serine/threonine-protein kinase</keyword>
<feature type="compositionally biased region" description="Acidic residues" evidence="17">
    <location>
        <begin position="788"/>
        <end position="803"/>
    </location>
</feature>
<dbReference type="PROSITE" id="PS50011">
    <property type="entry name" value="PROTEIN_KINASE_DOM"/>
    <property type="match status" value="1"/>
</dbReference>
<keyword evidence="11" id="KW-0346">Stress response</keyword>
<dbReference type="Gene3D" id="2.130.10.10">
    <property type="entry name" value="YVTN repeat-like/Quinoprotein amine dehydrogenase"/>
    <property type="match status" value="1"/>
</dbReference>
<comment type="similarity">
    <text evidence="14">Belongs to the protein kinase superfamily. Ser/Thr protein kinase family. GCN2 subfamily.</text>
</comment>
<keyword evidence="7" id="KW-0418">Kinase</keyword>
<feature type="domain" description="Protein kinase" evidence="19">
    <location>
        <begin position="565"/>
        <end position="1033"/>
    </location>
</feature>
<evidence type="ECO:0000256" key="8">
    <source>
        <dbReference type="ARBA" id="ARBA00022824"/>
    </source>
</evidence>
<evidence type="ECO:0000256" key="17">
    <source>
        <dbReference type="SAM" id="MobiDB-lite"/>
    </source>
</evidence>
<evidence type="ECO:0000256" key="11">
    <source>
        <dbReference type="ARBA" id="ARBA00023016"/>
    </source>
</evidence>
<proteinExistence type="inferred from homology"/>
<evidence type="ECO:0000256" key="5">
    <source>
        <dbReference type="ARBA" id="ARBA00022679"/>
    </source>
</evidence>
<name>A0A7M5V845_9CNID</name>
<evidence type="ECO:0000256" key="7">
    <source>
        <dbReference type="ARBA" id="ARBA00022777"/>
    </source>
</evidence>
<organism evidence="20 21">
    <name type="scientific">Clytia hemisphaerica</name>
    <dbReference type="NCBI Taxonomy" id="252671"/>
    <lineage>
        <taxon>Eukaryota</taxon>
        <taxon>Metazoa</taxon>
        <taxon>Cnidaria</taxon>
        <taxon>Hydrozoa</taxon>
        <taxon>Hydroidolina</taxon>
        <taxon>Leptothecata</taxon>
        <taxon>Obeliida</taxon>
        <taxon>Clytiidae</taxon>
        <taxon>Clytia</taxon>
    </lineage>
</organism>
<feature type="compositionally biased region" description="Polar residues" evidence="17">
    <location>
        <begin position="506"/>
        <end position="524"/>
    </location>
</feature>
<keyword evidence="6 16" id="KW-0547">Nucleotide-binding</keyword>
<evidence type="ECO:0000259" key="19">
    <source>
        <dbReference type="PROSITE" id="PS50011"/>
    </source>
</evidence>
<sequence>MLFISCFAGILLLASKVHTVYNQEADATFEAVIDDVVEESAPKTRTLESFIRQPNPSTSQESTEHCTSLSKRSLIFVSTTDGSFTCLNALSGQLLWSVPAEKSLVSSSISSIKSIKELADVKFIPSLNGNLYKWNGERLETVPLSADYLLGNIKRLPDGSYIVGGQEVSISGIDVNTGELSYDCTLKGCKPVKKYSNTIKHKDIISLRRTQKTIRVFEPQSGQEKWNYSVGNFDIELVEGESGDVLDSYCGEDGESTNDQYSFVMQDGVVASEEWTFHFTSPIASAWKLEDKQLKPLNVFNSDQLQLGENINTQSLVYLGLYKGQMYVQHPNEKEKKDSKSNLFSEKLSLDVPQIGHWRPLVATSPSRTPFINYDRGDSTALSSIDYPFDNGIFLYSNTTAVSLPSNNKENKEGYCSSENPDVCNADNQSETGEESVFSEYVDLAPVTIRDWWKEIAVLSVLIAIGINVAARFLKKKLAVISPQLAPLEEDVVIEEAVEEIPQPITNTSASTSSKHVKNKSSISKACDPIPEINTEEITSENASSSTLTSGGSNSDFTSRYLVDFDHLECLGKGGFGVVFKARKKIDEFEYAIKRIYLPQCEEAKSRMMREVRALAALEHPGIVRYFHAWWEAPPQGWQFELDRTVLMKDVEDPPSYVFSHDWALEVNSLSDHNKIDRSKEEEGKKKSFEESLEKCFDFESKAGEMQLLRHNDVFYSDESQDTDSFICFDENTNESTRLDVTSNSSVCSESDLSMSSRGSRPCHERTNTLRAEEGAEEDSFIVFESNGDIEEESEERNEEEESKEERLDQTREELKKSKRSTRRVVGKCCTRSSLCLDKPPLFLYIQMQLCKQETLKDWLVKRSPDICFKRSLEIFQQIRDAVEYFHRQGMMHRDLKPANIFFSLDGSVKVGDFGLVTAITRPSRGKSKRHGFVQDENHTGQVGTQLYMSPEQASGKPYSQKVDLYALGLILFELLNYFSTQMERIRLIYGLKRGDLPEALQNTPQGDLVTLLTNEDPSQRPEAIELKSHHLIEDFQKAIHSDVNKEVTVES</sequence>
<dbReference type="GO" id="GO:0005789">
    <property type="term" value="C:endoplasmic reticulum membrane"/>
    <property type="evidence" value="ECO:0007669"/>
    <property type="project" value="UniProtKB-SubCell"/>
</dbReference>
<dbReference type="EC" id="2.7.11.1" evidence="2"/>
<dbReference type="PANTHER" id="PTHR11042">
    <property type="entry name" value="EUKARYOTIC TRANSLATION INITIATION FACTOR 2-ALPHA KINASE EIF2-ALPHA KINASE -RELATED"/>
    <property type="match status" value="1"/>
</dbReference>
<dbReference type="PANTHER" id="PTHR11042:SF91">
    <property type="entry name" value="EUKARYOTIC TRANSLATION INITIATION FACTOR 2-ALPHA KINASE"/>
    <property type="match status" value="1"/>
</dbReference>
<evidence type="ECO:0000256" key="10">
    <source>
        <dbReference type="ARBA" id="ARBA00022845"/>
    </source>
</evidence>
<keyword evidence="12" id="KW-0325">Glycoprotein</keyword>
<dbReference type="InterPro" id="IPR017441">
    <property type="entry name" value="Protein_kinase_ATP_BS"/>
</dbReference>
<keyword evidence="13" id="KW-0834">Unfolded protein response</keyword>
<evidence type="ECO:0000256" key="1">
    <source>
        <dbReference type="ARBA" id="ARBA00004115"/>
    </source>
</evidence>
<keyword evidence="18" id="KW-0732">Signal</keyword>
<dbReference type="AlphaFoldDB" id="A0A7M5V845"/>
<dbReference type="EnsemblMetazoa" id="CLYHEMT011441.1">
    <property type="protein sequence ID" value="CLYHEMP011441.1"/>
    <property type="gene ID" value="CLYHEMG011441"/>
</dbReference>
<protein>
    <recommendedName>
        <fullName evidence="2">non-specific serine/threonine protein kinase</fullName>
        <ecNumber evidence="2">2.7.11.1</ecNumber>
    </recommendedName>
    <alternativeName>
        <fullName evidence="15">PRKR-like endoplasmic reticulum kinase</fullName>
    </alternativeName>
</protein>